<name>A0A9P3GI61_9APHY</name>
<dbReference type="Proteomes" id="UP000703269">
    <property type="component" value="Unassembled WGS sequence"/>
</dbReference>
<dbReference type="EMBL" id="BPQB01000048">
    <property type="protein sequence ID" value="GJE95391.1"/>
    <property type="molecule type" value="Genomic_DNA"/>
</dbReference>
<comment type="caution">
    <text evidence="2">The sequence shown here is derived from an EMBL/GenBank/DDBJ whole genome shotgun (WGS) entry which is preliminary data.</text>
</comment>
<reference evidence="2 3" key="1">
    <citation type="submission" date="2021-08" db="EMBL/GenBank/DDBJ databases">
        <title>Draft Genome Sequence of Phanerochaete sordida strain YK-624.</title>
        <authorList>
            <person name="Mori T."/>
            <person name="Dohra H."/>
            <person name="Suzuki T."/>
            <person name="Kawagishi H."/>
            <person name="Hirai H."/>
        </authorList>
    </citation>
    <scope>NUCLEOTIDE SEQUENCE [LARGE SCALE GENOMIC DNA]</scope>
    <source>
        <strain evidence="2 3">YK-624</strain>
    </source>
</reference>
<evidence type="ECO:0000313" key="3">
    <source>
        <dbReference type="Proteomes" id="UP000703269"/>
    </source>
</evidence>
<proteinExistence type="predicted"/>
<feature type="compositionally biased region" description="Polar residues" evidence="1">
    <location>
        <begin position="25"/>
        <end position="36"/>
    </location>
</feature>
<accession>A0A9P3GI61</accession>
<evidence type="ECO:0000256" key="1">
    <source>
        <dbReference type="SAM" id="MobiDB-lite"/>
    </source>
</evidence>
<feature type="region of interest" description="Disordered" evidence="1">
    <location>
        <begin position="22"/>
        <end position="48"/>
    </location>
</feature>
<keyword evidence="3" id="KW-1185">Reference proteome</keyword>
<gene>
    <name evidence="2" type="ORF">PsYK624_115750</name>
</gene>
<organism evidence="2 3">
    <name type="scientific">Phanerochaete sordida</name>
    <dbReference type="NCBI Taxonomy" id="48140"/>
    <lineage>
        <taxon>Eukaryota</taxon>
        <taxon>Fungi</taxon>
        <taxon>Dikarya</taxon>
        <taxon>Basidiomycota</taxon>
        <taxon>Agaricomycotina</taxon>
        <taxon>Agaricomycetes</taxon>
        <taxon>Polyporales</taxon>
        <taxon>Phanerochaetaceae</taxon>
        <taxon>Phanerochaete</taxon>
    </lineage>
</organism>
<protein>
    <submittedName>
        <fullName evidence="2">Uncharacterized protein</fullName>
    </submittedName>
</protein>
<sequence>MRSVLRVRLVSFADLEEGAPAVHVTASSLPPGSNTAPRKPVDDGHSYPAPGTAVHPCCSRGETDVGRALQTADRFRITKDCIGHAFRWSAPGGDGALE</sequence>
<evidence type="ECO:0000313" key="2">
    <source>
        <dbReference type="EMBL" id="GJE95391.1"/>
    </source>
</evidence>
<dbReference type="AlphaFoldDB" id="A0A9P3GI61"/>